<feature type="non-terminal residue" evidence="1">
    <location>
        <position position="19"/>
    </location>
</feature>
<dbReference type="AlphaFoldDB" id="A0A392TK89"/>
<protein>
    <submittedName>
        <fullName evidence="1">Uncharacterized protein</fullName>
    </submittedName>
</protein>
<reference evidence="1 2" key="1">
    <citation type="journal article" date="2018" name="Front. Plant Sci.">
        <title>Red Clover (Trifolium pratense) and Zigzag Clover (T. medium) - A Picture of Genomic Similarities and Differences.</title>
        <authorList>
            <person name="Dluhosova J."/>
            <person name="Istvanek J."/>
            <person name="Nedelnik J."/>
            <person name="Repkova J."/>
        </authorList>
    </citation>
    <scope>NUCLEOTIDE SEQUENCE [LARGE SCALE GENOMIC DNA]</scope>
    <source>
        <strain evidence="2">cv. 10/8</strain>
        <tissue evidence="1">Leaf</tissue>
    </source>
</reference>
<evidence type="ECO:0000313" key="2">
    <source>
        <dbReference type="Proteomes" id="UP000265520"/>
    </source>
</evidence>
<accession>A0A392TK89</accession>
<dbReference type="Proteomes" id="UP000265520">
    <property type="component" value="Unassembled WGS sequence"/>
</dbReference>
<comment type="caution">
    <text evidence="1">The sequence shown here is derived from an EMBL/GenBank/DDBJ whole genome shotgun (WGS) entry which is preliminary data.</text>
</comment>
<proteinExistence type="predicted"/>
<organism evidence="1 2">
    <name type="scientific">Trifolium medium</name>
    <dbReference type="NCBI Taxonomy" id="97028"/>
    <lineage>
        <taxon>Eukaryota</taxon>
        <taxon>Viridiplantae</taxon>
        <taxon>Streptophyta</taxon>
        <taxon>Embryophyta</taxon>
        <taxon>Tracheophyta</taxon>
        <taxon>Spermatophyta</taxon>
        <taxon>Magnoliopsida</taxon>
        <taxon>eudicotyledons</taxon>
        <taxon>Gunneridae</taxon>
        <taxon>Pentapetalae</taxon>
        <taxon>rosids</taxon>
        <taxon>fabids</taxon>
        <taxon>Fabales</taxon>
        <taxon>Fabaceae</taxon>
        <taxon>Papilionoideae</taxon>
        <taxon>50 kb inversion clade</taxon>
        <taxon>NPAAA clade</taxon>
        <taxon>Hologalegina</taxon>
        <taxon>IRL clade</taxon>
        <taxon>Trifolieae</taxon>
        <taxon>Trifolium</taxon>
    </lineage>
</organism>
<sequence>MQNSGPALRPVQPAPRPAQ</sequence>
<keyword evidence="2" id="KW-1185">Reference proteome</keyword>
<dbReference type="EMBL" id="LXQA010601991">
    <property type="protein sequence ID" value="MCI61561.1"/>
    <property type="molecule type" value="Genomic_DNA"/>
</dbReference>
<name>A0A392TK89_9FABA</name>
<evidence type="ECO:0000313" key="1">
    <source>
        <dbReference type="EMBL" id="MCI61561.1"/>
    </source>
</evidence>